<reference evidence="2 3" key="1">
    <citation type="submission" date="2024-05" db="EMBL/GenBank/DDBJ databases">
        <title>Genome sequencing and assembly of Indian major carp, Cirrhinus mrigala (Hamilton, 1822).</title>
        <authorList>
            <person name="Mohindra V."/>
            <person name="Chowdhury L.M."/>
            <person name="Lal K."/>
            <person name="Jena J.K."/>
        </authorList>
    </citation>
    <scope>NUCLEOTIDE SEQUENCE [LARGE SCALE GENOMIC DNA]</scope>
    <source>
        <strain evidence="2">CM1030</strain>
        <tissue evidence="2">Blood</tissue>
    </source>
</reference>
<proteinExistence type="predicted"/>
<comment type="caution">
    <text evidence="2">The sequence shown here is derived from an EMBL/GenBank/DDBJ whole genome shotgun (WGS) entry which is preliminary data.</text>
</comment>
<sequence>MEDELSSRKTEEGGSSKRSQRPQDRQGKLPRRRKEPDCPEHLSGGSAHWLPEQPGSEASVSVEDTAE</sequence>
<feature type="non-terminal residue" evidence="2">
    <location>
        <position position="67"/>
    </location>
</feature>
<keyword evidence="3" id="KW-1185">Reference proteome</keyword>
<name>A0ABD0RRK5_CIRMR</name>
<organism evidence="2 3">
    <name type="scientific">Cirrhinus mrigala</name>
    <name type="common">Mrigala</name>
    <dbReference type="NCBI Taxonomy" id="683832"/>
    <lineage>
        <taxon>Eukaryota</taxon>
        <taxon>Metazoa</taxon>
        <taxon>Chordata</taxon>
        <taxon>Craniata</taxon>
        <taxon>Vertebrata</taxon>
        <taxon>Euteleostomi</taxon>
        <taxon>Actinopterygii</taxon>
        <taxon>Neopterygii</taxon>
        <taxon>Teleostei</taxon>
        <taxon>Ostariophysi</taxon>
        <taxon>Cypriniformes</taxon>
        <taxon>Cyprinidae</taxon>
        <taxon>Labeoninae</taxon>
        <taxon>Labeonini</taxon>
        <taxon>Cirrhinus</taxon>
    </lineage>
</organism>
<evidence type="ECO:0000313" key="3">
    <source>
        <dbReference type="Proteomes" id="UP001529510"/>
    </source>
</evidence>
<evidence type="ECO:0000256" key="1">
    <source>
        <dbReference type="SAM" id="MobiDB-lite"/>
    </source>
</evidence>
<feature type="compositionally biased region" description="Basic and acidic residues" evidence="1">
    <location>
        <begin position="1"/>
        <end position="27"/>
    </location>
</feature>
<dbReference type="AlphaFoldDB" id="A0ABD0RRK5"/>
<dbReference type="Proteomes" id="UP001529510">
    <property type="component" value="Unassembled WGS sequence"/>
</dbReference>
<feature type="region of interest" description="Disordered" evidence="1">
    <location>
        <begin position="1"/>
        <end position="67"/>
    </location>
</feature>
<accession>A0ABD0RRK5</accession>
<evidence type="ECO:0000313" key="2">
    <source>
        <dbReference type="EMBL" id="KAL0201101.1"/>
    </source>
</evidence>
<dbReference type="EMBL" id="JAMKFB020000002">
    <property type="protein sequence ID" value="KAL0201101.1"/>
    <property type="molecule type" value="Genomic_DNA"/>
</dbReference>
<protein>
    <submittedName>
        <fullName evidence="2">Uncharacterized protein</fullName>
    </submittedName>
</protein>
<gene>
    <name evidence="2" type="ORF">M9458_004288</name>
</gene>